<keyword evidence="1" id="KW-0472">Membrane</keyword>
<dbReference type="Proteomes" id="UP001310386">
    <property type="component" value="Unassembled WGS sequence"/>
</dbReference>
<keyword evidence="1" id="KW-1133">Transmembrane helix</keyword>
<feature type="transmembrane region" description="Helical" evidence="1">
    <location>
        <begin position="20"/>
        <end position="39"/>
    </location>
</feature>
<evidence type="ECO:0000313" key="3">
    <source>
        <dbReference type="Proteomes" id="UP001310386"/>
    </source>
</evidence>
<evidence type="ECO:0000256" key="1">
    <source>
        <dbReference type="SAM" id="Phobius"/>
    </source>
</evidence>
<accession>A0ABU5ZGU2</accession>
<proteinExistence type="predicted"/>
<organism evidence="2 3">
    <name type="scientific">Ferviditalea candida</name>
    <dbReference type="NCBI Taxonomy" id="3108399"/>
    <lineage>
        <taxon>Bacteria</taxon>
        <taxon>Bacillati</taxon>
        <taxon>Bacillota</taxon>
        <taxon>Bacilli</taxon>
        <taxon>Bacillales</taxon>
        <taxon>Paenibacillaceae</taxon>
        <taxon>Ferviditalea</taxon>
    </lineage>
</organism>
<keyword evidence="3" id="KW-1185">Reference proteome</keyword>
<comment type="caution">
    <text evidence="2">The sequence shown here is derived from an EMBL/GenBank/DDBJ whole genome shotgun (WGS) entry which is preliminary data.</text>
</comment>
<name>A0ABU5ZGU2_9BACL</name>
<dbReference type="EMBL" id="JAYJLD010000002">
    <property type="protein sequence ID" value="MEB3100521.1"/>
    <property type="molecule type" value="Genomic_DNA"/>
</dbReference>
<keyword evidence="1" id="KW-0812">Transmembrane</keyword>
<protein>
    <submittedName>
        <fullName evidence="2">Uncharacterized protein</fullName>
    </submittedName>
</protein>
<dbReference type="RefSeq" id="WP_371752625.1">
    <property type="nucleotide sequence ID" value="NZ_JAYJLD010000002.1"/>
</dbReference>
<sequence length="40" mass="4792">MTDHPDESHSRRIQRQEKNLWILSIVISVILLLALSRQFF</sequence>
<evidence type="ECO:0000313" key="2">
    <source>
        <dbReference type="EMBL" id="MEB3100521.1"/>
    </source>
</evidence>
<gene>
    <name evidence="2" type="ORF">VF724_02460</name>
</gene>
<reference evidence="2" key="1">
    <citation type="submission" date="2023-12" db="EMBL/GenBank/DDBJ databases">
        <title>Fervidustalea candida gen. nov., sp. nov., a novel member of the family Paenibacillaceae isolated from a geothermal area.</title>
        <authorList>
            <person name="Li W.-J."/>
            <person name="Jiao J.-Y."/>
            <person name="Chen Y."/>
        </authorList>
    </citation>
    <scope>NUCLEOTIDE SEQUENCE</scope>
    <source>
        <strain evidence="2">SYSU GA230002</strain>
    </source>
</reference>